<dbReference type="CDD" id="cd00318">
    <property type="entry name" value="Phosphoglycerate_kinase"/>
    <property type="match status" value="1"/>
</dbReference>
<dbReference type="Proteomes" id="UP000553016">
    <property type="component" value="Unassembled WGS sequence"/>
</dbReference>
<keyword evidence="11 13" id="KW-0067">ATP-binding</keyword>
<evidence type="ECO:0000313" key="31">
    <source>
        <dbReference type="EMBL" id="MBC2244583.1"/>
    </source>
</evidence>
<feature type="binding site" evidence="13 14">
    <location>
        <begin position="21"/>
        <end position="23"/>
    </location>
    <ligand>
        <name>substrate</name>
    </ligand>
</feature>
<evidence type="ECO:0000256" key="16">
    <source>
        <dbReference type="RuleBase" id="RU000532"/>
    </source>
</evidence>
<dbReference type="GO" id="GO:0006094">
    <property type="term" value="P:gluconeogenesis"/>
    <property type="evidence" value="ECO:0007669"/>
    <property type="project" value="TreeGrafter"/>
</dbReference>
<evidence type="ECO:0000256" key="2">
    <source>
        <dbReference type="ARBA" id="ARBA00004496"/>
    </source>
</evidence>
<dbReference type="Proteomes" id="UP000585696">
    <property type="component" value="Unassembled WGS sequence"/>
</dbReference>
<dbReference type="Gene3D" id="3.40.50.1260">
    <property type="entry name" value="Phosphoglycerate kinase, N-terminal domain"/>
    <property type="match status" value="2"/>
</dbReference>
<evidence type="ECO:0000256" key="3">
    <source>
        <dbReference type="ARBA" id="ARBA00004838"/>
    </source>
</evidence>
<accession>A0A099VZK7</accession>
<dbReference type="FunFam" id="3.40.50.1260:FF:000001">
    <property type="entry name" value="Phosphoglycerate kinase"/>
    <property type="match status" value="1"/>
</dbReference>
<dbReference type="RefSeq" id="WP_036087490.1">
    <property type="nucleotide sequence ID" value="NZ_CBCSHQ010000003.1"/>
</dbReference>
<dbReference type="EMBL" id="JAARUV010000008">
    <property type="protein sequence ID" value="MBC1780358.1"/>
    <property type="molecule type" value="Genomic_DNA"/>
</dbReference>
<dbReference type="EC" id="2.7.2.3" evidence="5 13"/>
<dbReference type="GO" id="GO:0009986">
    <property type="term" value="C:cell surface"/>
    <property type="evidence" value="ECO:0007669"/>
    <property type="project" value="UniProtKB-ARBA"/>
</dbReference>
<dbReference type="EMBL" id="JAARYD010000010">
    <property type="protein sequence ID" value="MBC2178122.1"/>
    <property type="molecule type" value="Genomic_DNA"/>
</dbReference>
<proteinExistence type="inferred from homology"/>
<reference evidence="36 37" key="2">
    <citation type="submission" date="2020-03" db="EMBL/GenBank/DDBJ databases">
        <title>Soil Listeria distribution.</title>
        <authorList>
            <person name="Liao J."/>
            <person name="Wiedmann M."/>
        </authorList>
    </citation>
    <scope>NUCLEOTIDE SEQUENCE [LARGE SCALE GENOMIC DNA]</scope>
    <source>
        <strain evidence="33 41">FSL L7-0051</strain>
        <strain evidence="32 51">FSL L7-0054</strain>
        <strain evidence="30 49">FSL L7-0149</strain>
        <strain evidence="31 48">FSL L7-0153</strain>
        <strain evidence="29 39">FSL L7-0259</strain>
        <strain evidence="28 36">FSL L7-0360</strain>
        <strain evidence="27 45">FSL L7-0435</strain>
        <strain evidence="25 38">FSL L7-0978</strain>
        <strain evidence="26 47">FSL L7-0990</strain>
        <strain evidence="24 46">FSL L7-1017</strain>
        <strain evidence="23 50">FSL L7-1299</strain>
        <strain evidence="21 40">FSL L7-1387</strain>
        <strain evidence="22 52">FSL L7-1427</strain>
        <strain evidence="20 43">FSL L7-1658</strain>
        <strain evidence="18 42">FSL L7-1816</strain>
        <strain evidence="19 37">FSL L7-1833</strain>
        <strain evidence="34 44">FSL L7-1850</strain>
    </source>
</reference>
<evidence type="ECO:0000313" key="20">
    <source>
        <dbReference type="EMBL" id="MBC1401383.1"/>
    </source>
</evidence>
<dbReference type="EMBL" id="JAARVG010000002">
    <property type="protein sequence ID" value="MBC1792224.1"/>
    <property type="molecule type" value="Genomic_DNA"/>
</dbReference>
<feature type="binding site" evidence="13 15">
    <location>
        <position position="294"/>
    </location>
    <ligand>
        <name>ATP</name>
        <dbReference type="ChEBI" id="CHEBI:30616"/>
    </ligand>
</feature>
<comment type="subcellular location">
    <subcellularLocation>
        <location evidence="2 13">Cytoplasm</location>
    </subcellularLocation>
</comment>
<dbReference type="eggNOG" id="COG0126">
    <property type="taxonomic scope" value="Bacteria"/>
</dbReference>
<feature type="binding site" evidence="14">
    <location>
        <position position="156"/>
    </location>
    <ligand>
        <name>(2R)-3-phosphoglycerate</name>
        <dbReference type="ChEBI" id="CHEBI:58272"/>
    </ligand>
</feature>
<dbReference type="EMBL" id="JAARWW010000009">
    <property type="protein sequence ID" value="MBC2005302.1"/>
    <property type="molecule type" value="Genomic_DNA"/>
</dbReference>
<evidence type="ECO:0000313" key="27">
    <source>
        <dbReference type="EMBL" id="MBC2005302.1"/>
    </source>
</evidence>
<evidence type="ECO:0000313" key="50">
    <source>
        <dbReference type="Proteomes" id="UP000574104"/>
    </source>
</evidence>
<dbReference type="SUPFAM" id="SSF53748">
    <property type="entry name" value="Phosphoglycerate kinase"/>
    <property type="match status" value="1"/>
</dbReference>
<dbReference type="EMBL" id="JAAROL010000004">
    <property type="protein sequence ID" value="MBC1332685.1"/>
    <property type="molecule type" value="Genomic_DNA"/>
</dbReference>
<dbReference type="Proteomes" id="UP000541735">
    <property type="component" value="Unassembled WGS sequence"/>
</dbReference>
<evidence type="ECO:0000256" key="7">
    <source>
        <dbReference type="ARBA" id="ARBA00022490"/>
    </source>
</evidence>
<comment type="catalytic activity">
    <reaction evidence="1 13 16">
        <text>(2R)-3-phosphoglycerate + ATP = (2R)-3-phospho-glyceroyl phosphate + ADP</text>
        <dbReference type="Rhea" id="RHEA:14801"/>
        <dbReference type="ChEBI" id="CHEBI:30616"/>
        <dbReference type="ChEBI" id="CHEBI:57604"/>
        <dbReference type="ChEBI" id="CHEBI:58272"/>
        <dbReference type="ChEBI" id="CHEBI:456216"/>
        <dbReference type="EC" id="2.7.2.3"/>
    </reaction>
</comment>
<evidence type="ECO:0000313" key="30">
    <source>
        <dbReference type="EMBL" id="MBC2241419.1"/>
    </source>
</evidence>
<evidence type="ECO:0000256" key="6">
    <source>
        <dbReference type="ARBA" id="ARBA00016471"/>
    </source>
</evidence>
<evidence type="ECO:0000256" key="14">
    <source>
        <dbReference type="PIRSR" id="PIRSR000724-1"/>
    </source>
</evidence>
<dbReference type="InterPro" id="IPR001576">
    <property type="entry name" value="Phosphoglycerate_kinase"/>
</dbReference>
<feature type="binding site" evidence="14">
    <location>
        <position position="36"/>
    </location>
    <ligand>
        <name>(2R)-3-phosphoglycerate</name>
        <dbReference type="ChEBI" id="CHEBI:58272"/>
    </ligand>
</feature>
<evidence type="ECO:0000256" key="11">
    <source>
        <dbReference type="ARBA" id="ARBA00022840"/>
    </source>
</evidence>
<evidence type="ECO:0000313" key="44">
    <source>
        <dbReference type="Proteomes" id="UP000546244"/>
    </source>
</evidence>
<evidence type="ECO:0000313" key="32">
    <source>
        <dbReference type="EMBL" id="MBC2284336.1"/>
    </source>
</evidence>
<dbReference type="EMBL" id="JAARRW010000005">
    <property type="protein sequence ID" value="MBC1562991.1"/>
    <property type="molecule type" value="Genomic_DNA"/>
</dbReference>
<feature type="binding site" evidence="13">
    <location>
        <position position="119"/>
    </location>
    <ligand>
        <name>substrate</name>
    </ligand>
</feature>
<dbReference type="Proteomes" id="UP000529446">
    <property type="component" value="Unassembled WGS sequence"/>
</dbReference>
<dbReference type="Proteomes" id="UP000548082">
    <property type="component" value="Unassembled WGS sequence"/>
</dbReference>
<feature type="binding site" evidence="13">
    <location>
        <position position="36"/>
    </location>
    <ligand>
        <name>substrate</name>
    </ligand>
</feature>
<dbReference type="GO" id="GO:0043531">
    <property type="term" value="F:ADP binding"/>
    <property type="evidence" value="ECO:0007669"/>
    <property type="project" value="TreeGrafter"/>
</dbReference>
<evidence type="ECO:0000313" key="43">
    <source>
        <dbReference type="Proteomes" id="UP000544413"/>
    </source>
</evidence>
<keyword evidence="9 13" id="KW-0547">Nucleotide-binding</keyword>
<evidence type="ECO:0000313" key="48">
    <source>
        <dbReference type="Proteomes" id="UP000550367"/>
    </source>
</evidence>
<evidence type="ECO:0000313" key="40">
    <source>
        <dbReference type="Proteomes" id="UP000541955"/>
    </source>
</evidence>
<dbReference type="EMBL" id="JAARYY010000005">
    <property type="protein sequence ID" value="MBC2244583.1"/>
    <property type="molecule type" value="Genomic_DNA"/>
</dbReference>
<evidence type="ECO:0000313" key="34">
    <source>
        <dbReference type="EMBL" id="MBC2373542.1"/>
    </source>
</evidence>
<dbReference type="Proteomes" id="UP000546244">
    <property type="component" value="Unassembled WGS sequence"/>
</dbReference>
<evidence type="ECO:0000313" key="52">
    <source>
        <dbReference type="Proteomes" id="UP000586951"/>
    </source>
</evidence>
<evidence type="ECO:0000256" key="9">
    <source>
        <dbReference type="ARBA" id="ARBA00022741"/>
    </source>
</evidence>
<feature type="binding site" evidence="13 15">
    <location>
        <begin position="352"/>
        <end position="355"/>
    </location>
    <ligand>
        <name>ATP</name>
        <dbReference type="ChEBI" id="CHEBI:30616"/>
    </ligand>
</feature>
<evidence type="ECO:0000313" key="17">
    <source>
        <dbReference type="EMBL" id="KGL39004.1"/>
    </source>
</evidence>
<evidence type="ECO:0000313" key="23">
    <source>
        <dbReference type="EMBL" id="MBC1616452.1"/>
    </source>
</evidence>
<evidence type="ECO:0000313" key="47">
    <source>
        <dbReference type="Proteomes" id="UP000548082"/>
    </source>
</evidence>
<dbReference type="UniPathway" id="UPA00109">
    <property type="reaction ID" value="UER00185"/>
</dbReference>
<dbReference type="EMBL" id="JAARMV010000006">
    <property type="protein sequence ID" value="MBC2373542.1"/>
    <property type="molecule type" value="Genomic_DNA"/>
</dbReference>
<dbReference type="Proteomes" id="UP000539064">
    <property type="component" value="Unassembled WGS sequence"/>
</dbReference>
<dbReference type="Proteomes" id="UP000547643">
    <property type="component" value="Unassembled WGS sequence"/>
</dbReference>
<dbReference type="InterPro" id="IPR036043">
    <property type="entry name" value="Phosphoglycerate_kinase_sf"/>
</dbReference>
<evidence type="ECO:0000313" key="37">
    <source>
        <dbReference type="Proteomes" id="UP000532866"/>
    </source>
</evidence>
<dbReference type="STRING" id="1552123.EP57_13815"/>
<dbReference type="Proteomes" id="UP000543005">
    <property type="component" value="Unassembled WGS sequence"/>
</dbReference>
<evidence type="ECO:0000313" key="33">
    <source>
        <dbReference type="EMBL" id="MBC2292736.1"/>
    </source>
</evidence>
<dbReference type="PROSITE" id="PS00111">
    <property type="entry name" value="PGLYCERATE_KINASE"/>
    <property type="match status" value="1"/>
</dbReference>
<dbReference type="Proteomes" id="UP000541955">
    <property type="component" value="Unassembled WGS sequence"/>
</dbReference>
<comment type="subunit">
    <text evidence="13">Monomer.</text>
</comment>
<dbReference type="Proteomes" id="UP000029844">
    <property type="component" value="Unassembled WGS sequence"/>
</dbReference>
<dbReference type="FunFam" id="3.40.50.1260:FF:000008">
    <property type="entry name" value="Phosphoglycerate kinase"/>
    <property type="match status" value="1"/>
</dbReference>
<comment type="pathway">
    <text evidence="3 13">Carbohydrate degradation; glycolysis; pyruvate from D-glyceraldehyde 3-phosphate: step 2/5.</text>
</comment>
<dbReference type="OrthoDB" id="9808460at2"/>
<dbReference type="EMBL" id="JAARZS010000017">
    <property type="protein sequence ID" value="MBC2284336.1"/>
    <property type="molecule type" value="Genomic_DNA"/>
</dbReference>
<dbReference type="Proteomes" id="UP000532866">
    <property type="component" value="Unassembled WGS sequence"/>
</dbReference>
<dbReference type="EMBL" id="JAARRU010000007">
    <property type="protein sequence ID" value="MBC1566932.1"/>
    <property type="molecule type" value="Genomic_DNA"/>
</dbReference>
<keyword evidence="10 13" id="KW-0418">Kinase</keyword>
<dbReference type="AlphaFoldDB" id="A0A099VZK7"/>
<dbReference type="Proteomes" id="UP000544413">
    <property type="component" value="Unassembled WGS sequence"/>
</dbReference>
<evidence type="ECO:0000313" key="42">
    <source>
        <dbReference type="Proteomes" id="UP000543379"/>
    </source>
</evidence>
<evidence type="ECO:0000256" key="8">
    <source>
        <dbReference type="ARBA" id="ARBA00022679"/>
    </source>
</evidence>
<organism evidence="17 35">
    <name type="scientific">Listeria booriae</name>
    <dbReference type="NCBI Taxonomy" id="1552123"/>
    <lineage>
        <taxon>Bacteria</taxon>
        <taxon>Bacillati</taxon>
        <taxon>Bacillota</taxon>
        <taxon>Bacilli</taxon>
        <taxon>Bacillales</taxon>
        <taxon>Listeriaceae</taxon>
        <taxon>Listeria</taxon>
    </lineage>
</organism>
<evidence type="ECO:0000256" key="1">
    <source>
        <dbReference type="ARBA" id="ARBA00000642"/>
    </source>
</evidence>
<keyword evidence="8 13" id="KW-0808">Transferase</keyword>
<feature type="binding site" evidence="13 15">
    <location>
        <position position="325"/>
    </location>
    <ligand>
        <name>ATP</name>
        <dbReference type="ChEBI" id="CHEBI:30616"/>
    </ligand>
</feature>
<comment type="similarity">
    <text evidence="4 13 16">Belongs to the phosphoglycerate kinase family.</text>
</comment>
<dbReference type="EMBL" id="JAAROV010000004">
    <property type="protein sequence ID" value="MBC1317723.1"/>
    <property type="molecule type" value="Genomic_DNA"/>
</dbReference>
<evidence type="ECO:0000313" key="26">
    <source>
        <dbReference type="EMBL" id="MBC1797497.1"/>
    </source>
</evidence>
<evidence type="ECO:0000256" key="15">
    <source>
        <dbReference type="PIRSR" id="PIRSR000724-2"/>
    </source>
</evidence>
<name>A0A099VZK7_9LIST</name>
<dbReference type="PRINTS" id="PR00477">
    <property type="entry name" value="PHGLYCKINASE"/>
</dbReference>
<dbReference type="GO" id="GO:0005524">
    <property type="term" value="F:ATP binding"/>
    <property type="evidence" value="ECO:0007669"/>
    <property type="project" value="UniProtKB-KW"/>
</dbReference>
<dbReference type="GO" id="GO:0006096">
    <property type="term" value="P:glycolytic process"/>
    <property type="evidence" value="ECO:0007669"/>
    <property type="project" value="UniProtKB-UniRule"/>
</dbReference>
<dbReference type="InterPro" id="IPR015824">
    <property type="entry name" value="Phosphoglycerate_kinase_N"/>
</dbReference>
<dbReference type="EMBL" id="JNFA01000028">
    <property type="protein sequence ID" value="KGL39004.1"/>
    <property type="molecule type" value="Genomic_DNA"/>
</dbReference>
<keyword evidence="7 13" id="KW-0963">Cytoplasm</keyword>
<evidence type="ECO:0000313" key="49">
    <source>
        <dbReference type="Proteomes" id="UP000553016"/>
    </source>
</evidence>
<gene>
    <name evidence="13" type="primary">pgk</name>
    <name evidence="17" type="ORF">EP57_13815</name>
    <name evidence="19" type="ORF">HB759_12125</name>
    <name evidence="18" type="ORF">HB811_13145</name>
    <name evidence="20" type="ORF">HB836_07190</name>
    <name evidence="21" type="ORF">HB902_12990</name>
    <name evidence="23" type="ORF">HB904_09650</name>
    <name evidence="22" type="ORF">HB907_16100</name>
    <name evidence="34" type="ORF">HBP98_16135</name>
    <name evidence="24" type="ORF">HCA46_16045</name>
    <name evidence="25" type="ORF">HCA52_02245</name>
    <name evidence="26" type="ORF">HCA55_12230</name>
    <name evidence="27" type="ORF">HCA78_16115</name>
    <name evidence="28" type="ORF">HCB06_10915</name>
    <name evidence="31" type="ORF">HCB25_10940</name>
    <name evidence="29" type="ORF">HCB27_15955</name>
    <name evidence="30" type="ORF">HCB35_13155</name>
    <name evidence="32" type="ORF">HCB69_08095</name>
    <name evidence="33" type="ORF">HCC36_05765</name>
</gene>
<evidence type="ECO:0000256" key="13">
    <source>
        <dbReference type="HAMAP-Rule" id="MF_00145"/>
    </source>
</evidence>
<dbReference type="Proteomes" id="UP000550367">
    <property type="component" value="Unassembled WGS sequence"/>
</dbReference>
<evidence type="ECO:0000313" key="29">
    <source>
        <dbReference type="EMBL" id="MBC2178122.1"/>
    </source>
</evidence>
<dbReference type="HAMAP" id="MF_00145">
    <property type="entry name" value="Phosphoglyc_kinase"/>
    <property type="match status" value="1"/>
</dbReference>
<dbReference type="EMBL" id="JAARPT010000003">
    <property type="protein sequence ID" value="MBC1401383.1"/>
    <property type="molecule type" value="Genomic_DNA"/>
</dbReference>
<comment type="caution">
    <text evidence="17">The sequence shown here is derived from an EMBL/GenBank/DDBJ whole genome shotgun (WGS) entry which is preliminary data.</text>
</comment>
<evidence type="ECO:0000313" key="21">
    <source>
        <dbReference type="EMBL" id="MBC1562991.1"/>
    </source>
</evidence>
<dbReference type="PIRSF" id="PIRSF000724">
    <property type="entry name" value="Pgk"/>
    <property type="match status" value="1"/>
</dbReference>
<sequence>MAKKVVTDLDLNDKKVLVRVDFNVPMKDGKITNDNRIVAALPTIQYILEQNGKAILFSHLGKVKTEEDKADKSLRPVAERLSELLGKEVKFVPVTRGPELEGAINEMKDGDVILFENTRFEDIDGKKESKNDPELGKYWASLGDVFVNDAFGTAHRAHASNVGIASNLESAAGFLMEKEIKFIGGVVDNPERPLVAILGGAKVSDKIGVIENLIEKADKLLIGGGMAYTFFKAQGKEVGISLLEKDKIDLAKSLLEKAGDKLVLPIDNVVSHEFSNDAPFHTVDSNHIPADEEGLDIGPATVELFTKELQGAKTVVWNGPMGVFEMSNFAKGTIGVCEAIANLDGATTIIGGGDSAAAAMDLGYADKFTHISTGGGASLEYLEGKKLPGVESISDK</sequence>
<dbReference type="InterPro" id="IPR015911">
    <property type="entry name" value="Phosphoglycerate_kinase_CS"/>
</dbReference>
<reference evidence="17 35" key="1">
    <citation type="submission" date="2014-05" db="EMBL/GenBank/DDBJ databases">
        <title>Novel Listeriaceae from food processing environments.</title>
        <authorList>
            <person name="den Bakker H.C."/>
        </authorList>
    </citation>
    <scope>NUCLEOTIDE SEQUENCE [LARGE SCALE GENOMIC DNA]</scope>
    <source>
        <strain evidence="17 35">FSL A5-0281</strain>
    </source>
</reference>
<evidence type="ECO:0000313" key="19">
    <source>
        <dbReference type="EMBL" id="MBC1332685.1"/>
    </source>
</evidence>
<dbReference type="EMBL" id="JAARVD010000006">
    <property type="protein sequence ID" value="MBC1797497.1"/>
    <property type="molecule type" value="Genomic_DNA"/>
</dbReference>
<evidence type="ECO:0000313" key="18">
    <source>
        <dbReference type="EMBL" id="MBC1317723.1"/>
    </source>
</evidence>
<feature type="binding site" evidence="13">
    <location>
        <position position="156"/>
    </location>
    <ligand>
        <name>substrate</name>
    </ligand>
</feature>
<dbReference type="EMBL" id="JAARXI010000005">
    <property type="protein sequence ID" value="MBC2117125.1"/>
    <property type="molecule type" value="Genomic_DNA"/>
</dbReference>
<evidence type="ECO:0000313" key="35">
    <source>
        <dbReference type="Proteomes" id="UP000029844"/>
    </source>
</evidence>
<dbReference type="GO" id="GO:0004618">
    <property type="term" value="F:phosphoglycerate kinase activity"/>
    <property type="evidence" value="ECO:0007669"/>
    <property type="project" value="UniProtKB-UniRule"/>
</dbReference>
<evidence type="ECO:0000256" key="4">
    <source>
        <dbReference type="ARBA" id="ARBA00008982"/>
    </source>
</evidence>
<evidence type="ECO:0000256" key="5">
    <source>
        <dbReference type="ARBA" id="ARBA00013061"/>
    </source>
</evidence>
<evidence type="ECO:0000313" key="25">
    <source>
        <dbReference type="EMBL" id="MBC1792224.1"/>
    </source>
</evidence>
<keyword evidence="12 13" id="KW-0324">Glycolysis</keyword>
<dbReference type="PANTHER" id="PTHR11406">
    <property type="entry name" value="PHOSPHOGLYCERATE KINASE"/>
    <property type="match status" value="1"/>
</dbReference>
<dbReference type="Proteomes" id="UP000586951">
    <property type="component" value="Unassembled WGS sequence"/>
</dbReference>
<evidence type="ECO:0000313" key="28">
    <source>
        <dbReference type="EMBL" id="MBC2117125.1"/>
    </source>
</evidence>
<evidence type="ECO:0000313" key="46">
    <source>
        <dbReference type="Proteomes" id="UP000547643"/>
    </source>
</evidence>
<evidence type="ECO:0000313" key="22">
    <source>
        <dbReference type="EMBL" id="MBC1566932.1"/>
    </source>
</evidence>
<dbReference type="Pfam" id="PF00162">
    <property type="entry name" value="PGK"/>
    <property type="match status" value="1"/>
</dbReference>
<evidence type="ECO:0000256" key="10">
    <source>
        <dbReference type="ARBA" id="ARBA00022777"/>
    </source>
</evidence>
<keyword evidence="35" id="KW-1185">Reference proteome</keyword>
<dbReference type="EMBL" id="JAARZT010000009">
    <property type="protein sequence ID" value="MBC2292736.1"/>
    <property type="molecule type" value="Genomic_DNA"/>
</dbReference>
<dbReference type="GO" id="GO:0005829">
    <property type="term" value="C:cytosol"/>
    <property type="evidence" value="ECO:0007669"/>
    <property type="project" value="TreeGrafter"/>
</dbReference>
<evidence type="ECO:0000313" key="41">
    <source>
        <dbReference type="Proteomes" id="UP000543005"/>
    </source>
</evidence>
<evidence type="ECO:0000313" key="39">
    <source>
        <dbReference type="Proteomes" id="UP000541735"/>
    </source>
</evidence>
<dbReference type="Proteomes" id="UP000543379">
    <property type="component" value="Unassembled WGS sequence"/>
</dbReference>
<dbReference type="EMBL" id="JAARZA010000005">
    <property type="protein sequence ID" value="MBC2241419.1"/>
    <property type="molecule type" value="Genomic_DNA"/>
</dbReference>
<dbReference type="Proteomes" id="UP000574104">
    <property type="component" value="Unassembled WGS sequence"/>
</dbReference>
<feature type="binding site" evidence="13 15">
    <location>
        <position position="206"/>
    </location>
    <ligand>
        <name>ATP</name>
        <dbReference type="ChEBI" id="CHEBI:30616"/>
    </ligand>
</feature>
<dbReference type="Proteomes" id="UP000546806">
    <property type="component" value="Unassembled WGS sequence"/>
</dbReference>
<dbReference type="GeneID" id="58718417"/>
<feature type="binding site" evidence="14">
    <location>
        <position position="119"/>
    </location>
    <ligand>
        <name>(2R)-3-phosphoglycerate</name>
        <dbReference type="ChEBI" id="CHEBI:58272"/>
    </ligand>
</feature>
<evidence type="ECO:0000313" key="45">
    <source>
        <dbReference type="Proteomes" id="UP000546806"/>
    </source>
</evidence>
<evidence type="ECO:0000313" key="38">
    <source>
        <dbReference type="Proteomes" id="UP000539064"/>
    </source>
</evidence>
<evidence type="ECO:0000313" key="51">
    <source>
        <dbReference type="Proteomes" id="UP000585696"/>
    </source>
</evidence>
<evidence type="ECO:0000256" key="12">
    <source>
        <dbReference type="ARBA" id="ARBA00023152"/>
    </source>
</evidence>
<dbReference type="EMBL" id="JAARSH010000005">
    <property type="protein sequence ID" value="MBC1616452.1"/>
    <property type="molecule type" value="Genomic_DNA"/>
</dbReference>
<protein>
    <recommendedName>
        <fullName evidence="6 13">Phosphoglycerate kinase</fullName>
        <ecNumber evidence="5 13">2.7.2.3</ecNumber>
    </recommendedName>
</protein>
<evidence type="ECO:0000313" key="36">
    <source>
        <dbReference type="Proteomes" id="UP000529446"/>
    </source>
</evidence>
<evidence type="ECO:0000313" key="24">
    <source>
        <dbReference type="EMBL" id="MBC1780358.1"/>
    </source>
</evidence>
<dbReference type="PANTHER" id="PTHR11406:SF23">
    <property type="entry name" value="PHOSPHOGLYCERATE KINASE 1, CHLOROPLASTIC-RELATED"/>
    <property type="match status" value="1"/>
</dbReference>
<feature type="binding site" evidence="13 14">
    <location>
        <begin position="59"/>
        <end position="62"/>
    </location>
    <ligand>
        <name>substrate</name>
    </ligand>
</feature>